<organism evidence="1 2">
    <name type="scientific">Streptomyces goshikiensis</name>
    <dbReference type="NCBI Taxonomy" id="1942"/>
    <lineage>
        <taxon>Bacteria</taxon>
        <taxon>Bacillati</taxon>
        <taxon>Actinomycetota</taxon>
        <taxon>Actinomycetes</taxon>
        <taxon>Kitasatosporales</taxon>
        <taxon>Streptomycetaceae</taxon>
        <taxon>Streptomyces</taxon>
    </lineage>
</organism>
<evidence type="ECO:0000313" key="1">
    <source>
        <dbReference type="EMBL" id="WUO44708.1"/>
    </source>
</evidence>
<sequence length="143" mass="14913">MELLAAAGRSVETLMAESLEARASSLLHQSILKVLADLGPHARRDLAAQVDAPAAEASRVMDDLQSQGLVQALVVNVGGRQEVLTLTAAGTAARATALDHVNGVQDVLLASLTKGERAQLHYLLRRVCATAARAGGAQPGFRI</sequence>
<dbReference type="Proteomes" id="UP001432075">
    <property type="component" value="Chromosome"/>
</dbReference>
<gene>
    <name evidence="1" type="ORF">OHU17_02200</name>
</gene>
<keyword evidence="2" id="KW-1185">Reference proteome</keyword>
<proteinExistence type="predicted"/>
<dbReference type="InterPro" id="IPR036388">
    <property type="entry name" value="WH-like_DNA-bd_sf"/>
</dbReference>
<evidence type="ECO:0000313" key="2">
    <source>
        <dbReference type="Proteomes" id="UP001432075"/>
    </source>
</evidence>
<dbReference type="Gene3D" id="1.10.10.10">
    <property type="entry name" value="Winged helix-like DNA-binding domain superfamily/Winged helix DNA-binding domain"/>
    <property type="match status" value="1"/>
</dbReference>
<protein>
    <recommendedName>
        <fullName evidence="3">MarR family transcriptional regulator</fullName>
    </recommendedName>
</protein>
<dbReference type="EMBL" id="CP108057">
    <property type="protein sequence ID" value="WUO44708.1"/>
    <property type="molecule type" value="Genomic_DNA"/>
</dbReference>
<evidence type="ECO:0008006" key="3">
    <source>
        <dbReference type="Google" id="ProtNLM"/>
    </source>
</evidence>
<accession>A0ABZ1RDX0</accession>
<dbReference type="RefSeq" id="WP_100580677.1">
    <property type="nucleotide sequence ID" value="NZ_CP108057.1"/>
</dbReference>
<reference evidence="1" key="1">
    <citation type="submission" date="2022-10" db="EMBL/GenBank/DDBJ databases">
        <title>The complete genomes of actinobacterial strains from the NBC collection.</title>
        <authorList>
            <person name="Joergensen T.S."/>
            <person name="Alvarez Arevalo M."/>
            <person name="Sterndorff E.B."/>
            <person name="Faurdal D."/>
            <person name="Vuksanovic O."/>
            <person name="Mourched A.-S."/>
            <person name="Charusanti P."/>
            <person name="Shaw S."/>
            <person name="Blin K."/>
            <person name="Weber T."/>
        </authorList>
    </citation>
    <scope>NUCLEOTIDE SEQUENCE</scope>
    <source>
        <strain evidence="1">NBC_00283</strain>
    </source>
</reference>
<dbReference type="SUPFAM" id="SSF46785">
    <property type="entry name" value="Winged helix' DNA-binding domain"/>
    <property type="match status" value="1"/>
</dbReference>
<name>A0ABZ1RDX0_9ACTN</name>
<dbReference type="InterPro" id="IPR036390">
    <property type="entry name" value="WH_DNA-bd_sf"/>
</dbReference>